<sequence>MFADLEFNGARDQKTIARAKYIGLNQWEIWLEDAKTGEVISQRLH</sequence>
<dbReference type="Proteomes" id="UP000537729">
    <property type="component" value="Unassembled WGS sequence"/>
</dbReference>
<proteinExistence type="predicted"/>
<evidence type="ECO:0000313" key="2">
    <source>
        <dbReference type="Proteomes" id="UP000537729"/>
    </source>
</evidence>
<evidence type="ECO:0000313" key="1">
    <source>
        <dbReference type="EMBL" id="NMY13184.1"/>
    </source>
</evidence>
<dbReference type="EMBL" id="JAAQWG010000083">
    <property type="protein sequence ID" value="NMY13184.1"/>
    <property type="molecule type" value="Genomic_DNA"/>
</dbReference>
<gene>
    <name evidence="1" type="ORF">HBO38_33050</name>
</gene>
<dbReference type="RefSeq" id="WP_017849376.1">
    <property type="nucleotide sequence ID" value="NZ_JAAQWG010000083.1"/>
</dbReference>
<organism evidence="1 2">
    <name type="scientific">Pseudomonas veronii</name>
    <dbReference type="NCBI Taxonomy" id="76761"/>
    <lineage>
        <taxon>Bacteria</taxon>
        <taxon>Pseudomonadati</taxon>
        <taxon>Pseudomonadota</taxon>
        <taxon>Gammaproteobacteria</taxon>
        <taxon>Pseudomonadales</taxon>
        <taxon>Pseudomonadaceae</taxon>
        <taxon>Pseudomonas</taxon>
    </lineage>
</organism>
<name>A0A7Y1ACD9_PSEVE</name>
<accession>A0A7Y1ACD9</accession>
<protein>
    <recommendedName>
        <fullName evidence="3">PepSY domain-containing protein</fullName>
    </recommendedName>
</protein>
<evidence type="ECO:0008006" key="3">
    <source>
        <dbReference type="Google" id="ProtNLM"/>
    </source>
</evidence>
<dbReference type="AlphaFoldDB" id="A0A7Y1ACD9"/>
<comment type="caution">
    <text evidence="1">The sequence shown here is derived from an EMBL/GenBank/DDBJ whole genome shotgun (WGS) entry which is preliminary data.</text>
</comment>
<reference evidence="1 2" key="1">
    <citation type="journal article" date="2020" name="Front. Microbiol.">
        <title>Genetic Organization of the aprX-lipA2 Operon Affects the Proteolytic Potential of Pseudomonas Species in Milk.</title>
        <authorList>
            <person name="Maier C."/>
            <person name="Huptas C."/>
            <person name="von Neubeck M."/>
            <person name="Scherer S."/>
            <person name="Wenning M."/>
            <person name="Lucking G."/>
        </authorList>
    </citation>
    <scope>NUCLEOTIDE SEQUENCE [LARGE SCALE GENOMIC DNA]</scope>
    <source>
        <strain evidence="1 2">DSM 16272</strain>
    </source>
</reference>